<keyword evidence="3" id="KW-1185">Reference proteome</keyword>
<sequence length="496" mass="54097">MKVIVLFGWLLMAGGGAFAQAIPDTSSRPKSLFVEVGGMAASSGRTPFWLRSRQYGIVPLNSPAGQFRVGGVSYLGDPANPRRVHLKLGAEVVANATSAATQLLLPEAYASLRLGGFELYGGRRREVVGLADTLLSTGSYAWSGNALPITKVQLSTRGFVPVGFTRGVLAINALFAHGWFGNADSVQGSFLHQKALFGRLNLLRGRVRIYAGVTHLAQWGGRRKAGTLAIDGQLPNSLKDYWRVITAAQTPGSDSASYTEIDRLNRVGNHLGSMDVALELSGDRSDWYLYYQHPYEDKSGVAFQNMPDGLYGIRWRNKAALTKSGFRLHQLTAELLTTLNQSGFDIKIGSRLYDGADDYFNNYQYSEGWSNQQRVIGTPFITRTADAQPDLANVRGGFGTMYLSNNRVEVLHLGLLGGWPSGVQVRMLLSGSRNYGRPITSDPRLPRSQFSGMVEGVVPVNLLGQSQIRLTIAADQGQWLTNSIGGWLSFRTLLSN</sequence>
<keyword evidence="1" id="KW-0732">Signal</keyword>
<dbReference type="AlphaFoldDB" id="A0A939K7N5"/>
<feature type="signal peptide" evidence="1">
    <location>
        <begin position="1"/>
        <end position="19"/>
    </location>
</feature>
<dbReference type="RefSeq" id="WP_207366354.1">
    <property type="nucleotide sequence ID" value="NZ_JAFMYV010000011.1"/>
</dbReference>
<name>A0A939K7N5_9BACT</name>
<dbReference type="EMBL" id="JAFMYV010000011">
    <property type="protein sequence ID" value="MBO0938815.1"/>
    <property type="molecule type" value="Genomic_DNA"/>
</dbReference>
<proteinExistence type="predicted"/>
<evidence type="ECO:0000256" key="1">
    <source>
        <dbReference type="SAM" id="SignalP"/>
    </source>
</evidence>
<comment type="caution">
    <text evidence="2">The sequence shown here is derived from an EMBL/GenBank/DDBJ whole genome shotgun (WGS) entry which is preliminary data.</text>
</comment>
<evidence type="ECO:0000313" key="3">
    <source>
        <dbReference type="Proteomes" id="UP000664034"/>
    </source>
</evidence>
<dbReference type="InterPro" id="IPR038636">
    <property type="entry name" value="Wzi_sf"/>
</dbReference>
<accession>A0A939K7N5</accession>
<evidence type="ECO:0008006" key="4">
    <source>
        <dbReference type="Google" id="ProtNLM"/>
    </source>
</evidence>
<dbReference type="InterPro" id="IPR026950">
    <property type="entry name" value="Caps_assemb_Wzi"/>
</dbReference>
<feature type="chain" id="PRO_5037487232" description="Capsule assembly protein Wzi" evidence="1">
    <location>
        <begin position="20"/>
        <end position="496"/>
    </location>
</feature>
<protein>
    <recommendedName>
        <fullName evidence="4">Capsule assembly protein Wzi</fullName>
    </recommendedName>
</protein>
<dbReference type="Proteomes" id="UP000664034">
    <property type="component" value="Unassembled WGS sequence"/>
</dbReference>
<gene>
    <name evidence="2" type="ORF">J2I47_19845</name>
</gene>
<evidence type="ECO:0000313" key="2">
    <source>
        <dbReference type="EMBL" id="MBO0938815.1"/>
    </source>
</evidence>
<dbReference type="Pfam" id="PF14052">
    <property type="entry name" value="Caps_assemb_Wzi"/>
    <property type="match status" value="1"/>
</dbReference>
<organism evidence="2 3">
    <name type="scientific">Fibrella rubiginis</name>
    <dbReference type="NCBI Taxonomy" id="2817060"/>
    <lineage>
        <taxon>Bacteria</taxon>
        <taxon>Pseudomonadati</taxon>
        <taxon>Bacteroidota</taxon>
        <taxon>Cytophagia</taxon>
        <taxon>Cytophagales</taxon>
        <taxon>Spirosomataceae</taxon>
        <taxon>Fibrella</taxon>
    </lineage>
</organism>
<dbReference type="Gene3D" id="2.40.160.130">
    <property type="entry name" value="Capsule assembly protein Wzi"/>
    <property type="match status" value="1"/>
</dbReference>
<reference evidence="2" key="1">
    <citation type="submission" date="2021-03" db="EMBL/GenBank/DDBJ databases">
        <title>Fibrella sp. HMF5335 genome sequencing and assembly.</title>
        <authorList>
            <person name="Kang H."/>
            <person name="Kim H."/>
            <person name="Bae S."/>
            <person name="Joh K."/>
        </authorList>
    </citation>
    <scope>NUCLEOTIDE SEQUENCE</scope>
    <source>
        <strain evidence="2">HMF5335</strain>
    </source>
</reference>